<proteinExistence type="predicted"/>
<dbReference type="Proteomes" id="UP000076744">
    <property type="component" value="Unassembled WGS sequence"/>
</dbReference>
<dbReference type="GeneID" id="30019192"/>
<name>A0A168B537_CORFA</name>
<keyword evidence="2" id="KW-0472">Membrane</keyword>
<keyword evidence="4" id="KW-1185">Reference proteome</keyword>
<dbReference type="EMBL" id="AZHB01000005">
    <property type="protein sequence ID" value="OAA69630.1"/>
    <property type="molecule type" value="Genomic_DNA"/>
</dbReference>
<dbReference type="RefSeq" id="XP_018706234.1">
    <property type="nucleotide sequence ID" value="XM_018846506.1"/>
</dbReference>
<feature type="transmembrane region" description="Helical" evidence="2">
    <location>
        <begin position="184"/>
        <end position="202"/>
    </location>
</feature>
<feature type="region of interest" description="Disordered" evidence="1">
    <location>
        <begin position="28"/>
        <end position="119"/>
    </location>
</feature>
<sequence length="309" mass="33938">MDNCAVSSSSPYDVLIYSGRRRDAVAHSSIRSSFDQQPSFGTTRNSKKGLRSLRFRPSPIKEVKSFQSKPPQSIPNSSRSSKTSKTSTATHSDGDGDADTDAGTYANTDTEGTWTAASTPESQRGFIDLEAGCGTWPEQIRPVPFWRRARGQLFRSRVESKIRHPESCRDVGYQVRPGFPLLKLFCWIALFFIYQLVLRIVLDEGVCNSSDWHTGNGEVLDSIVAWGTAVLAGSAAFLIGQGYFGLRATRERMERVRQTAATLAYAFIKAMSVPGGGHSQGELPLTVYECLALLTAYPVALLHQRSTTA</sequence>
<keyword evidence="2" id="KW-1133">Transmembrane helix</keyword>
<comment type="caution">
    <text evidence="3">The sequence shown here is derived from an EMBL/GenBank/DDBJ whole genome shotgun (WGS) entry which is preliminary data.</text>
</comment>
<evidence type="ECO:0000256" key="2">
    <source>
        <dbReference type="SAM" id="Phobius"/>
    </source>
</evidence>
<accession>A0A168B537</accession>
<evidence type="ECO:0000313" key="4">
    <source>
        <dbReference type="Proteomes" id="UP000076744"/>
    </source>
</evidence>
<feature type="compositionally biased region" description="Low complexity" evidence="1">
    <location>
        <begin position="101"/>
        <end position="110"/>
    </location>
</feature>
<feature type="transmembrane region" description="Helical" evidence="2">
    <location>
        <begin position="222"/>
        <end position="246"/>
    </location>
</feature>
<gene>
    <name evidence="3" type="ORF">ISF_02900</name>
</gene>
<feature type="compositionally biased region" description="Polar residues" evidence="1">
    <location>
        <begin position="29"/>
        <end position="44"/>
    </location>
</feature>
<evidence type="ECO:0000313" key="3">
    <source>
        <dbReference type="EMBL" id="OAA69630.1"/>
    </source>
</evidence>
<feature type="compositionally biased region" description="Low complexity" evidence="1">
    <location>
        <begin position="77"/>
        <end position="91"/>
    </location>
</feature>
<feature type="compositionally biased region" description="Basic residues" evidence="1">
    <location>
        <begin position="45"/>
        <end position="54"/>
    </location>
</feature>
<keyword evidence="2" id="KW-0812">Transmembrane</keyword>
<feature type="compositionally biased region" description="Polar residues" evidence="1">
    <location>
        <begin position="65"/>
        <end position="76"/>
    </location>
</feature>
<dbReference type="AlphaFoldDB" id="A0A168B537"/>
<protein>
    <submittedName>
        <fullName evidence="3">Uncharacterized protein</fullName>
    </submittedName>
</protein>
<evidence type="ECO:0000256" key="1">
    <source>
        <dbReference type="SAM" id="MobiDB-lite"/>
    </source>
</evidence>
<organism evidence="3 4">
    <name type="scientific">Cordyceps fumosorosea (strain ARSEF 2679)</name>
    <name type="common">Isaria fumosorosea</name>
    <dbReference type="NCBI Taxonomy" id="1081104"/>
    <lineage>
        <taxon>Eukaryota</taxon>
        <taxon>Fungi</taxon>
        <taxon>Dikarya</taxon>
        <taxon>Ascomycota</taxon>
        <taxon>Pezizomycotina</taxon>
        <taxon>Sordariomycetes</taxon>
        <taxon>Hypocreomycetidae</taxon>
        <taxon>Hypocreales</taxon>
        <taxon>Cordycipitaceae</taxon>
        <taxon>Cordyceps</taxon>
    </lineage>
</organism>
<reference evidence="3 4" key="1">
    <citation type="journal article" date="2016" name="Genome Biol. Evol.">
        <title>Divergent and convergent evolution of fungal pathogenicity.</title>
        <authorList>
            <person name="Shang Y."/>
            <person name="Xiao G."/>
            <person name="Zheng P."/>
            <person name="Cen K."/>
            <person name="Zhan S."/>
            <person name="Wang C."/>
        </authorList>
    </citation>
    <scope>NUCLEOTIDE SEQUENCE [LARGE SCALE GENOMIC DNA]</scope>
    <source>
        <strain evidence="3 4">ARSEF 2679</strain>
    </source>
</reference>